<dbReference type="PANTHER" id="PTHR43788">
    <property type="entry name" value="DNA2/NAM7 HELICASE FAMILY MEMBER"/>
    <property type="match status" value="1"/>
</dbReference>
<dbReference type="Gene3D" id="1.10.10.2220">
    <property type="match status" value="1"/>
</dbReference>
<organism evidence="6 7">
    <name type="scientific">Arcobacter cloacae</name>
    <dbReference type="NCBI Taxonomy" id="1054034"/>
    <lineage>
        <taxon>Bacteria</taxon>
        <taxon>Pseudomonadati</taxon>
        <taxon>Campylobacterota</taxon>
        <taxon>Epsilonproteobacteria</taxon>
        <taxon>Campylobacterales</taxon>
        <taxon>Arcobacteraceae</taxon>
        <taxon>Arcobacter</taxon>
    </lineage>
</organism>
<dbReference type="InterPro" id="IPR050534">
    <property type="entry name" value="Coronavir_polyprotein_1ab"/>
</dbReference>
<feature type="domain" description="ATP-dependent RecD2 DNA helicase-like helix-hairpin-helix" evidence="4">
    <location>
        <begin position="144"/>
        <end position="232"/>
    </location>
</feature>
<dbReference type="CDD" id="cd17933">
    <property type="entry name" value="DEXSc_RecD-like"/>
    <property type="match status" value="1"/>
</dbReference>
<proteinExistence type="predicted"/>
<evidence type="ECO:0000259" key="4">
    <source>
        <dbReference type="Pfam" id="PF14490"/>
    </source>
</evidence>
<dbReference type="InterPro" id="IPR027785">
    <property type="entry name" value="UvrD-like_helicase_C"/>
</dbReference>
<dbReference type="Proteomes" id="UP000290378">
    <property type="component" value="Unassembled WGS sequence"/>
</dbReference>
<dbReference type="Gene3D" id="1.10.150.20">
    <property type="entry name" value="5' to 3' exonuclease, C-terminal subdomain"/>
    <property type="match status" value="1"/>
</dbReference>
<feature type="domain" description="ATP-dependent RecD2 DNA helicase OB-fold" evidence="5">
    <location>
        <begin position="10"/>
        <end position="78"/>
    </location>
</feature>
<dbReference type="CDD" id="cd18809">
    <property type="entry name" value="SF1_C_RecD"/>
    <property type="match status" value="1"/>
</dbReference>
<dbReference type="Pfam" id="PF13604">
    <property type="entry name" value="AAA_30"/>
    <property type="match status" value="1"/>
</dbReference>
<dbReference type="Pfam" id="PF13538">
    <property type="entry name" value="UvrD_C_2"/>
    <property type="match status" value="1"/>
</dbReference>
<reference evidence="6 7" key="1">
    <citation type="submission" date="2017-09" db="EMBL/GenBank/DDBJ databases">
        <title>Genomics of the genus Arcobacter.</title>
        <authorList>
            <person name="Perez-Cataluna A."/>
            <person name="Figueras M.J."/>
            <person name="Salas-Masso N."/>
        </authorList>
    </citation>
    <scope>NUCLEOTIDE SEQUENCE [LARGE SCALE GENOMIC DNA]</scope>
    <source>
        <strain evidence="6 7">CECT 7834</strain>
    </source>
</reference>
<evidence type="ECO:0000256" key="2">
    <source>
        <dbReference type="ARBA" id="ARBA00022840"/>
    </source>
</evidence>
<dbReference type="Pfam" id="PF14490">
    <property type="entry name" value="HHH_RecD2"/>
    <property type="match status" value="1"/>
</dbReference>
<dbReference type="InterPro" id="IPR010994">
    <property type="entry name" value="RuvA_2-like"/>
</dbReference>
<keyword evidence="2" id="KW-0067">ATP-binding</keyword>
<dbReference type="PANTHER" id="PTHR43788:SF6">
    <property type="entry name" value="DNA HELICASE B"/>
    <property type="match status" value="1"/>
</dbReference>
<accession>A0A6M8NM53</accession>
<keyword evidence="7" id="KW-1185">Reference proteome</keyword>
<dbReference type="GO" id="GO:0005524">
    <property type="term" value="F:ATP binding"/>
    <property type="evidence" value="ECO:0007669"/>
    <property type="project" value="UniProtKB-KW"/>
</dbReference>
<sequence>MSQEEYKSFKLSGVIKKVLYKNDETKYIIAVLENNQKVCGVYFDTDIEKIVGEEVILKGNWTTHKKYGVQFEFDTLELKEAEMFFFLTKIVKGVGKKFAHELLEKYSEEELVEILNERPSELLDFKGIKDKKLETIVSSWQKFKHLRELGSFLAKFGVTSNLITKIYSSLGEVDNLIDKIKENPYILINIKGIGFKRADEIAKSLGIDPKSEFRIMACINYTLREYCDNNGNSSIDKFHLYKLLDESLRFFNEELLYEEAISKMLVEENIFVTSENRIALSMLYFAEKRILDFFARRKNEKNRKIIATFDEYLVKKQETLGFELSVEQKKAVELINSGEKTLFLIGYAGTGKSTSSRAILELLEEIMSYDDIMTIALSGIASQRISDTTGYNSSTIQSLLMKHKEKDFFPYKAILLDEASMVNSVTFYQIISKISDDTVFIIVGDDGQLPAIGAGNVLADAIKYELAPICKLTKIYRQNENQAIAVIANDIRKGEIPAYKEEYEDFKFIDVSISNYYAKKNSISSNDFADLRGENSEYILNNILNISASYIEQYYDFIKKKKISKALTLFQVITPMKAGILGVDNLNIQLQKLFNHTKGKAFVSKVYEYKLTDKVIHIKNENMRAQTMSMYKSGSSDFLERRVYNGQLGLIIKLDFEEEKCIVLYPNDDMVVFYDFENVHSLLSLAYCLTIHKTQGMEYENALIPMSFSHYIMHNTKLLYTAITRAKKMCFIVGEEEAFKSACKKLEITIRESVINDLLNKKQENLKTQNLEMITI</sequence>
<evidence type="ECO:0000256" key="1">
    <source>
        <dbReference type="ARBA" id="ARBA00022741"/>
    </source>
</evidence>
<protein>
    <submittedName>
        <fullName evidence="6">Exodeoxyribonuclease V subunit alpha</fullName>
    </submittedName>
</protein>
<evidence type="ECO:0000313" key="7">
    <source>
        <dbReference type="Proteomes" id="UP000290378"/>
    </source>
</evidence>
<name>A0A6M8NM53_9BACT</name>
<dbReference type="GO" id="GO:0017116">
    <property type="term" value="F:single-stranded DNA helicase activity"/>
    <property type="evidence" value="ECO:0007669"/>
    <property type="project" value="TreeGrafter"/>
</dbReference>
<dbReference type="EMBL" id="NXII01000002">
    <property type="protein sequence ID" value="RXI42848.1"/>
    <property type="molecule type" value="Genomic_DNA"/>
</dbReference>
<dbReference type="RefSeq" id="WP_129012660.1">
    <property type="nucleotide sequence ID" value="NZ_CBCSEI010000003.1"/>
</dbReference>
<comment type="caution">
    <text evidence="6">The sequence shown here is derived from an EMBL/GenBank/DDBJ whole genome shotgun (WGS) entry which is preliminary data.</text>
</comment>
<dbReference type="GO" id="GO:0009338">
    <property type="term" value="C:exodeoxyribonuclease V complex"/>
    <property type="evidence" value="ECO:0007669"/>
    <property type="project" value="TreeGrafter"/>
</dbReference>
<keyword evidence="1" id="KW-0547">Nucleotide-binding</keyword>
<dbReference type="Gene3D" id="2.30.30.940">
    <property type="match status" value="1"/>
</dbReference>
<dbReference type="InterPro" id="IPR029493">
    <property type="entry name" value="RecD2-like_HHH"/>
</dbReference>
<dbReference type="InterPro" id="IPR055446">
    <property type="entry name" value="RecD2_N_OB"/>
</dbReference>
<dbReference type="Gene3D" id="3.40.50.300">
    <property type="entry name" value="P-loop containing nucleotide triphosphate hydrolases"/>
    <property type="match status" value="2"/>
</dbReference>
<evidence type="ECO:0000313" key="6">
    <source>
        <dbReference type="EMBL" id="RXI42848.1"/>
    </source>
</evidence>
<gene>
    <name evidence="6" type="ORF">CP963_02190</name>
</gene>
<dbReference type="Pfam" id="PF14520">
    <property type="entry name" value="HHH_5"/>
    <property type="match status" value="1"/>
</dbReference>
<evidence type="ECO:0000259" key="5">
    <source>
        <dbReference type="Pfam" id="PF23139"/>
    </source>
</evidence>
<dbReference type="Pfam" id="PF23139">
    <property type="entry name" value="OB_YrrC"/>
    <property type="match status" value="1"/>
</dbReference>
<dbReference type="InterPro" id="IPR027417">
    <property type="entry name" value="P-loop_NTPase"/>
</dbReference>
<dbReference type="SUPFAM" id="SSF47781">
    <property type="entry name" value="RuvA domain 2-like"/>
    <property type="match status" value="1"/>
</dbReference>
<evidence type="ECO:0000259" key="3">
    <source>
        <dbReference type="Pfam" id="PF13538"/>
    </source>
</evidence>
<dbReference type="AlphaFoldDB" id="A0A6M8NM53"/>
<dbReference type="GO" id="GO:0006310">
    <property type="term" value="P:DNA recombination"/>
    <property type="evidence" value="ECO:0007669"/>
    <property type="project" value="TreeGrafter"/>
</dbReference>
<dbReference type="SUPFAM" id="SSF52540">
    <property type="entry name" value="P-loop containing nucleoside triphosphate hydrolases"/>
    <property type="match status" value="2"/>
</dbReference>
<feature type="domain" description="UvrD-like helicase C-terminal" evidence="3">
    <location>
        <begin position="685"/>
        <end position="733"/>
    </location>
</feature>